<dbReference type="Pfam" id="PF19991">
    <property type="entry name" value="HMA_2"/>
    <property type="match status" value="1"/>
</dbReference>
<keyword evidence="3" id="KW-1185">Reference proteome</keyword>
<evidence type="ECO:0000256" key="1">
    <source>
        <dbReference type="SAM" id="MobiDB-lite"/>
    </source>
</evidence>
<feature type="compositionally biased region" description="Low complexity" evidence="1">
    <location>
        <begin position="81"/>
        <end position="91"/>
    </location>
</feature>
<dbReference type="EMBL" id="JABFDB010000010">
    <property type="protein sequence ID" value="NYZ20927.1"/>
    <property type="molecule type" value="Genomic_DNA"/>
</dbReference>
<evidence type="ECO:0000313" key="3">
    <source>
        <dbReference type="Proteomes" id="UP000584642"/>
    </source>
</evidence>
<evidence type="ECO:0000313" key="2">
    <source>
        <dbReference type="EMBL" id="NYZ20927.1"/>
    </source>
</evidence>
<evidence type="ECO:0008006" key="4">
    <source>
        <dbReference type="Google" id="ProtNLM"/>
    </source>
</evidence>
<dbReference type="Gene3D" id="3.30.1360.40">
    <property type="match status" value="1"/>
</dbReference>
<accession>A0ABX2T9D6</accession>
<proteinExistence type="predicted"/>
<feature type="region of interest" description="Disordered" evidence="1">
    <location>
        <begin position="81"/>
        <end position="105"/>
    </location>
</feature>
<comment type="caution">
    <text evidence="2">The sequence shown here is derived from an EMBL/GenBank/DDBJ whole genome shotgun (WGS) entry which is preliminary data.</text>
</comment>
<sequence length="159" mass="16717">MTGRSSPIASALPGRIRLRHPLLRQPDRLRDAAARLAQLEGLRVAESNPAVGSLLVLYDPAALDPATVEAAVTAALEPVLHPGDAPAADPEAGPPPAHGREVPDLKRRINRAAKIGMMGSMAATLAALAVGKRLHAGAGTLFVALMLVHMTVQRKRLFQ</sequence>
<reference evidence="2 3" key="1">
    <citation type="submission" date="2020-05" db="EMBL/GenBank/DDBJ databases">
        <title>Azospirillum oleiclasticum sp. nov, a nitrogen-fixing and heavy crude oil-emulsifying bacterium isolated from the crude oil of Yumen Oilfield.</title>
        <authorList>
            <person name="Wu D."/>
            <person name="Cai M."/>
            <person name="Zhang X."/>
        </authorList>
    </citation>
    <scope>NUCLEOTIDE SEQUENCE [LARGE SCALE GENOMIC DNA]</scope>
    <source>
        <strain evidence="2 3">ROY-1-1-2</strain>
    </source>
</reference>
<name>A0ABX2T9D6_9PROT</name>
<dbReference type="Proteomes" id="UP000584642">
    <property type="component" value="Unassembled WGS sequence"/>
</dbReference>
<dbReference type="RefSeq" id="WP_180282708.1">
    <property type="nucleotide sequence ID" value="NZ_JABFDB010000010.1"/>
</dbReference>
<gene>
    <name evidence="2" type="ORF">HND93_14530</name>
</gene>
<organism evidence="2 3">
    <name type="scientific">Azospirillum oleiclasticum</name>
    <dbReference type="NCBI Taxonomy" id="2735135"/>
    <lineage>
        <taxon>Bacteria</taxon>
        <taxon>Pseudomonadati</taxon>
        <taxon>Pseudomonadota</taxon>
        <taxon>Alphaproteobacteria</taxon>
        <taxon>Rhodospirillales</taxon>
        <taxon>Azospirillaceae</taxon>
        <taxon>Azospirillum</taxon>
    </lineage>
</organism>
<protein>
    <recommendedName>
        <fullName evidence="4">HMA domain-containing protein</fullName>
    </recommendedName>
</protein>